<gene>
    <name evidence="2" type="ORF">MCCS_12700</name>
</gene>
<dbReference type="PROSITE" id="PS51459">
    <property type="entry name" value="FIDO"/>
    <property type="match status" value="1"/>
</dbReference>
<dbReference type="AlphaFoldDB" id="A0A1W7ABB4"/>
<dbReference type="Gene3D" id="1.10.10.10">
    <property type="entry name" value="Winged helix-like DNA-binding domain superfamily/Winged helix DNA-binding domain"/>
    <property type="match status" value="1"/>
</dbReference>
<dbReference type="InterPro" id="IPR003812">
    <property type="entry name" value="Fido"/>
</dbReference>
<proteinExistence type="predicted"/>
<dbReference type="Gene3D" id="1.10.3290.10">
    <property type="entry name" value="Fido-like domain"/>
    <property type="match status" value="1"/>
</dbReference>
<feature type="domain" description="Fido" evidence="1">
    <location>
        <begin position="107"/>
        <end position="233"/>
    </location>
</feature>
<dbReference type="EMBL" id="CP021059">
    <property type="protein sequence ID" value="ARQ06915.1"/>
    <property type="molecule type" value="Genomic_DNA"/>
</dbReference>
<name>A0A1W7ABB4_9STAP</name>
<dbReference type="Proteomes" id="UP000194154">
    <property type="component" value="Chromosome"/>
</dbReference>
<sequence length="325" mass="38457">MTDEKGEIMSGIFNDKQLKILDLATRIYEYKGMQHIINEKHHIALQKLQRITMINALKYTLQLDGVFFANTKLIQMVDYKSSIKNDDDMTLMGYRDALVYIFDDYEFIDLLPIEIERIYLEMSSGNNAMIKKMKQENPSALHTSVESYFQQTGYYNALERIFAFTYTFNKEHAFQEDNLKLTHLLLTLLLLKSGFIVVKFHNLEQYIAERADEYFEVMQPDSPFVDFYLFYLEMIEQCYEQFFNQFKLINMNKYEPYYRVLEVINQSFIPLSRTDIELRLADISRKTIERALVKLQKDGEIQKVGVGKSTKYTLNTMFHVKGKSQ</sequence>
<dbReference type="OrthoDB" id="9813719at2"/>
<evidence type="ECO:0000259" key="1">
    <source>
        <dbReference type="PROSITE" id="PS51459"/>
    </source>
</evidence>
<keyword evidence="3" id="KW-1185">Reference proteome</keyword>
<protein>
    <recommendedName>
        <fullName evidence="1">Fido domain-containing protein</fullName>
    </recommendedName>
</protein>
<accession>A0A1W7ABB4</accession>
<reference evidence="2 3" key="1">
    <citation type="journal article" date="2017" name="Int. J. Syst. Evol. Microbiol.">
        <title>Macrococcus canis sp. nov., a skin bacterium associated with infections in dogs.</title>
        <authorList>
            <person name="Gobeli Brawand S."/>
            <person name="Cotting K."/>
            <person name="Gomez-Sanz E."/>
            <person name="Collaud A."/>
            <person name="Thomann A."/>
            <person name="Brodard I."/>
            <person name="Rodriguez-Campos S."/>
            <person name="Strauss C."/>
            <person name="Perreten V."/>
        </authorList>
    </citation>
    <scope>NUCLEOTIDE SEQUENCE [LARGE SCALE GENOMIC DNA]</scope>
    <source>
        <strain evidence="2 3">KM45013</strain>
    </source>
</reference>
<dbReference type="KEGG" id="mcak:MCCS_12700"/>
<evidence type="ECO:0000313" key="3">
    <source>
        <dbReference type="Proteomes" id="UP000194154"/>
    </source>
</evidence>
<organism evidence="2 3">
    <name type="scientific">Macrococcoides canis</name>
    <dbReference type="NCBI Taxonomy" id="1855823"/>
    <lineage>
        <taxon>Bacteria</taxon>
        <taxon>Bacillati</taxon>
        <taxon>Bacillota</taxon>
        <taxon>Bacilli</taxon>
        <taxon>Bacillales</taxon>
        <taxon>Staphylococcaceae</taxon>
        <taxon>Macrococcoides</taxon>
    </lineage>
</organism>
<dbReference type="SUPFAM" id="SSF140931">
    <property type="entry name" value="Fic-like"/>
    <property type="match status" value="1"/>
</dbReference>
<evidence type="ECO:0000313" key="2">
    <source>
        <dbReference type="EMBL" id="ARQ06915.1"/>
    </source>
</evidence>
<dbReference type="InterPro" id="IPR036388">
    <property type="entry name" value="WH-like_DNA-bd_sf"/>
</dbReference>
<dbReference type="InterPro" id="IPR036597">
    <property type="entry name" value="Fido-like_dom_sf"/>
</dbReference>
<dbReference type="STRING" id="1855823.MCCS_12700"/>